<keyword evidence="2" id="KW-1185">Reference proteome</keyword>
<dbReference type="EMBL" id="OR159659">
    <property type="protein sequence ID" value="WKW85550.1"/>
    <property type="molecule type" value="Genomic_DNA"/>
</dbReference>
<reference evidence="1" key="1">
    <citation type="submission" date="2023-06" db="EMBL/GenBank/DDBJ databases">
        <authorList>
            <person name="DeJong R.J."/>
            <person name="Yoon E."/>
            <person name="Radersma M."/>
            <person name="Veenstra M."/>
            <person name="Churu J."/>
            <person name="Moleakunnel K."/>
            <person name="Weaver G."/>
            <person name="Hill E."/>
            <person name="Janvier A."/>
            <person name="Harlow L."/>
            <person name="Kramer C."/>
            <person name="Seinen K."/>
            <person name="Chen A."/>
            <person name="Minasian M."/>
            <person name="Doorn S."/>
            <person name="Dole C."/>
            <person name="Ramsey F."/>
            <person name="Nieze J."/>
            <person name="Baker A."/>
            <person name="Swierenga S."/>
            <person name="White A."/>
            <person name="Howland A."/>
            <person name="Ko C."/>
            <person name="Russell D.A."/>
            <person name="Jacobs-Sera D."/>
            <person name="Hatfull G.F."/>
        </authorList>
    </citation>
    <scope>NUCLEOTIDE SEQUENCE</scope>
</reference>
<gene>
    <name evidence="1" type="primary">98</name>
    <name evidence="1" type="ORF">SEA_REYNAULD_98</name>
</gene>
<evidence type="ECO:0000313" key="2">
    <source>
        <dbReference type="Proteomes" id="UP001654496"/>
    </source>
</evidence>
<dbReference type="Proteomes" id="UP001654496">
    <property type="component" value="Segment"/>
</dbReference>
<name>A0ACD4UHJ7_9CAUD</name>
<proteinExistence type="predicted"/>
<evidence type="ECO:0000313" key="1">
    <source>
        <dbReference type="EMBL" id="WKW85550.1"/>
    </source>
</evidence>
<sequence>MADNNFQRYTVRLHHDNGVANVTTRVVHPTPDAALAAVLGTERAPRSAVMAVTAGTERDMFATVLGTNSAARDAMSKRRSFTNKGRSFYAVETLAAPGHTDELPAEARAALHAQFDEHVRVFGRRTVYVVWSYNTPIAWTDTDGALVVPDIRYSMTTTRHQTECRMADGARSVSLGMADAPSWRGRSGRR</sequence>
<protein>
    <submittedName>
        <fullName evidence="1">Uncharacterized protein</fullName>
    </submittedName>
</protein>
<organism evidence="1 2">
    <name type="scientific">Rhodococcus phage Reynauld</name>
    <dbReference type="NCBI Taxonomy" id="3062845"/>
    <lineage>
        <taxon>Viruses</taxon>
        <taxon>Duplodnaviria</taxon>
        <taxon>Heunggongvirae</taxon>
        <taxon>Uroviricota</taxon>
        <taxon>Caudoviricetes</taxon>
        <taxon>Caudoviricetes incertae sedis</taxon>
        <taxon>Reynauldvirus</taxon>
        <taxon>Reynauldvirus reynauld</taxon>
    </lineage>
</organism>
<accession>A0ACD4UHJ7</accession>